<accession>A0A929QUD0</accession>
<organism evidence="2 3">
    <name type="scientific">Abiotrophia defectiva</name>
    <name type="common">Streptococcus defectivus</name>
    <dbReference type="NCBI Taxonomy" id="46125"/>
    <lineage>
        <taxon>Bacteria</taxon>
        <taxon>Bacillati</taxon>
        <taxon>Bacillota</taxon>
        <taxon>Bacilli</taxon>
        <taxon>Lactobacillales</taxon>
        <taxon>Aerococcaceae</taxon>
        <taxon>Abiotrophia</taxon>
    </lineage>
</organism>
<protein>
    <submittedName>
        <fullName evidence="2">Uncharacterized protein</fullName>
    </submittedName>
</protein>
<sequence>MKVGPRGFTFPLVLAFMLISQLTFMGVLWLLAGHAAHLHEVSRYYEANIQWSMVKSQLRRDREEQAKGLLVQIQDQVPVLLGQVLGLSEPGAMRKIDGAHYLVDLRQGPLKGERILVRVRLDLSPQLAAGLDNKAWQALAVYEPGPMERDWQSDLAALKEVAAQADPSLSQDNFIKADHQSRQGHWAPQEMGGQEWQFADGQIELGPDGKTYLNRVGDDYERQETFDSCQGDYVLLYEFLHYQLK</sequence>
<reference evidence="2" key="1">
    <citation type="submission" date="2020-04" db="EMBL/GenBank/DDBJ databases">
        <title>Deep metagenomics examines the oral microbiome during advanced dental caries in children, revealing novel taxa and co-occurrences with host molecules.</title>
        <authorList>
            <person name="Baker J.L."/>
            <person name="Morton J.T."/>
            <person name="Dinis M."/>
            <person name="Alvarez R."/>
            <person name="Tran N.C."/>
            <person name="Knight R."/>
            <person name="Edlund A."/>
        </authorList>
    </citation>
    <scope>NUCLEOTIDE SEQUENCE</scope>
    <source>
        <strain evidence="2">JCVI_23_bin.16</strain>
    </source>
</reference>
<keyword evidence="1" id="KW-1133">Transmembrane helix</keyword>
<comment type="caution">
    <text evidence="2">The sequence shown here is derived from an EMBL/GenBank/DDBJ whole genome shotgun (WGS) entry which is preliminary data.</text>
</comment>
<feature type="transmembrane region" description="Helical" evidence="1">
    <location>
        <begin position="12"/>
        <end position="32"/>
    </location>
</feature>
<name>A0A929QUD0_ABIDE</name>
<keyword evidence="1" id="KW-0812">Transmembrane</keyword>
<proteinExistence type="predicted"/>
<keyword evidence="1" id="KW-0472">Membrane</keyword>
<dbReference type="Proteomes" id="UP000757900">
    <property type="component" value="Unassembled WGS sequence"/>
</dbReference>
<dbReference type="EMBL" id="JABZFV010000237">
    <property type="protein sequence ID" value="MBF0935452.1"/>
    <property type="molecule type" value="Genomic_DNA"/>
</dbReference>
<evidence type="ECO:0000313" key="2">
    <source>
        <dbReference type="EMBL" id="MBF0935452.1"/>
    </source>
</evidence>
<evidence type="ECO:0000256" key="1">
    <source>
        <dbReference type="SAM" id="Phobius"/>
    </source>
</evidence>
<gene>
    <name evidence="2" type="ORF">HXK00_07430</name>
</gene>
<evidence type="ECO:0000313" key="3">
    <source>
        <dbReference type="Proteomes" id="UP000757900"/>
    </source>
</evidence>
<dbReference type="AlphaFoldDB" id="A0A929QUD0"/>